<protein>
    <recommendedName>
        <fullName evidence="1">N-acetyltransferase domain-containing protein</fullName>
    </recommendedName>
</protein>
<reference evidence="2 3" key="1">
    <citation type="submission" date="2014-04" db="EMBL/GenBank/DDBJ databases">
        <title>Genome sequencing of Vibrio navarrensis strains.</title>
        <authorList>
            <person name="Gladney L.M."/>
            <person name="Katz L.S."/>
            <person name="Marino-Ramirez L."/>
            <person name="Jordan I.K."/>
        </authorList>
    </citation>
    <scope>NUCLEOTIDE SEQUENCE [LARGE SCALE GENOMIC DNA]</scope>
    <source>
        <strain evidence="2 3">ATCC 51183</strain>
    </source>
</reference>
<dbReference type="eggNOG" id="COG0456">
    <property type="taxonomic scope" value="Bacteria"/>
</dbReference>
<comment type="caution">
    <text evidence="2">The sequence shown here is derived from an EMBL/GenBank/DDBJ whole genome shotgun (WGS) entry which is preliminary data.</text>
</comment>
<gene>
    <name evidence="2" type="ORF">EA26_02070</name>
</gene>
<dbReference type="Gene3D" id="3.40.630.30">
    <property type="match status" value="1"/>
</dbReference>
<dbReference type="STRING" id="29495.EA26_02070"/>
<evidence type="ECO:0000259" key="1">
    <source>
        <dbReference type="PROSITE" id="PS51186"/>
    </source>
</evidence>
<dbReference type="CDD" id="cd04301">
    <property type="entry name" value="NAT_SF"/>
    <property type="match status" value="1"/>
</dbReference>
<dbReference type="GO" id="GO:0016747">
    <property type="term" value="F:acyltransferase activity, transferring groups other than amino-acyl groups"/>
    <property type="evidence" value="ECO:0007669"/>
    <property type="project" value="InterPro"/>
</dbReference>
<dbReference type="InterPro" id="IPR000182">
    <property type="entry name" value="GNAT_dom"/>
</dbReference>
<dbReference type="EMBL" id="JMCG01000001">
    <property type="protein sequence ID" value="KGK10163.1"/>
    <property type="molecule type" value="Genomic_DNA"/>
</dbReference>
<organism evidence="2 3">
    <name type="scientific">Vibrio navarrensis</name>
    <dbReference type="NCBI Taxonomy" id="29495"/>
    <lineage>
        <taxon>Bacteria</taxon>
        <taxon>Pseudomonadati</taxon>
        <taxon>Pseudomonadota</taxon>
        <taxon>Gammaproteobacteria</taxon>
        <taxon>Vibrionales</taxon>
        <taxon>Vibrionaceae</taxon>
        <taxon>Vibrio</taxon>
    </lineage>
</organism>
<proteinExistence type="predicted"/>
<dbReference type="SUPFAM" id="SSF55729">
    <property type="entry name" value="Acyl-CoA N-acyltransferases (Nat)"/>
    <property type="match status" value="1"/>
</dbReference>
<keyword evidence="3" id="KW-1185">Reference proteome</keyword>
<dbReference type="Proteomes" id="UP000029994">
    <property type="component" value="Unassembled WGS sequence"/>
</dbReference>
<evidence type="ECO:0000313" key="2">
    <source>
        <dbReference type="EMBL" id="KGK10163.1"/>
    </source>
</evidence>
<sequence>MQMLISKLDVKEIKELERFLHKVDEDFQPTLSSRVDIKNYAQKLICNAIVFKAYKASNTIGLVACYANDSSKKNAYIPFIAVDRDFRGYGIGGILLNKLLFELKKIILKTYH</sequence>
<feature type="domain" description="N-acetyltransferase" evidence="1">
    <location>
        <begin position="3"/>
        <end position="112"/>
    </location>
</feature>
<accession>A0A099LPK4</accession>
<dbReference type="Pfam" id="PF00583">
    <property type="entry name" value="Acetyltransf_1"/>
    <property type="match status" value="1"/>
</dbReference>
<dbReference type="PROSITE" id="PS51186">
    <property type="entry name" value="GNAT"/>
    <property type="match status" value="1"/>
</dbReference>
<dbReference type="AlphaFoldDB" id="A0A099LPK4"/>
<evidence type="ECO:0000313" key="3">
    <source>
        <dbReference type="Proteomes" id="UP000029994"/>
    </source>
</evidence>
<name>A0A099LPK4_9VIBR</name>
<dbReference type="InterPro" id="IPR016181">
    <property type="entry name" value="Acyl_CoA_acyltransferase"/>
</dbReference>